<keyword evidence="1" id="KW-1133">Transmembrane helix</keyword>
<accession>A0A2W4W5F8</accession>
<organism evidence="2 3">
    <name type="scientific">Shackletoniella antarctica</name>
    <dbReference type="NCBI Taxonomy" id="268115"/>
    <lineage>
        <taxon>Bacteria</taxon>
        <taxon>Bacillati</taxon>
        <taxon>Cyanobacteriota</taxon>
        <taxon>Cyanophyceae</taxon>
        <taxon>Oculatellales</taxon>
        <taxon>Oculatellaceae</taxon>
        <taxon>Shackletoniella</taxon>
    </lineage>
</organism>
<dbReference type="Proteomes" id="UP000249081">
    <property type="component" value="Unassembled WGS sequence"/>
</dbReference>
<evidence type="ECO:0000313" key="2">
    <source>
        <dbReference type="EMBL" id="PZO40404.1"/>
    </source>
</evidence>
<dbReference type="Pfam" id="PF11318">
    <property type="entry name" value="DUF3120"/>
    <property type="match status" value="1"/>
</dbReference>
<proteinExistence type="predicted"/>
<dbReference type="AlphaFoldDB" id="A0A2W4W5F8"/>
<feature type="transmembrane region" description="Helical" evidence="1">
    <location>
        <begin position="53"/>
        <end position="74"/>
    </location>
</feature>
<protein>
    <submittedName>
        <fullName evidence="2">DUF3120 domain-containing protein</fullName>
    </submittedName>
</protein>
<feature type="transmembrane region" description="Helical" evidence="1">
    <location>
        <begin position="159"/>
        <end position="179"/>
    </location>
</feature>
<keyword evidence="1" id="KW-0812">Transmembrane</keyword>
<sequence length="210" mass="23426">MQLQVFAASLALVILPVFVQAPLVRYFPWVSLAMTPLWLGLGAWMMKRPRLHLWGDLVVGFGWIWLTGSLYWGWFRWDPIVHLPIEALGLPIALVCLHRGWGRVGSYFFLGSLLGTAVTDLYINWMHLFPTWRQLMLVNPDVAPMVLRAASASLESDVAACRAVVLVLFLLVATVIALTTSRQPAWWAFGGAVFSTLIVDGLFFLTASLA</sequence>
<name>A0A2W4W5F8_9CYAN</name>
<feature type="transmembrane region" description="Helical" evidence="1">
    <location>
        <begin position="80"/>
        <end position="97"/>
    </location>
</feature>
<comment type="caution">
    <text evidence="2">The sequence shown here is derived from an EMBL/GenBank/DDBJ whole genome shotgun (WGS) entry which is preliminary data.</text>
</comment>
<gene>
    <name evidence="2" type="ORF">DCF17_11880</name>
</gene>
<evidence type="ECO:0000256" key="1">
    <source>
        <dbReference type="SAM" id="Phobius"/>
    </source>
</evidence>
<dbReference type="EMBL" id="QBMN01000074">
    <property type="protein sequence ID" value="PZO40404.1"/>
    <property type="molecule type" value="Genomic_DNA"/>
</dbReference>
<feature type="transmembrane region" description="Helical" evidence="1">
    <location>
        <begin position="185"/>
        <end position="205"/>
    </location>
</feature>
<keyword evidence="1" id="KW-0472">Membrane</keyword>
<feature type="transmembrane region" description="Helical" evidence="1">
    <location>
        <begin position="104"/>
        <end position="125"/>
    </location>
</feature>
<dbReference type="InterPro" id="IPR021468">
    <property type="entry name" value="DUF3120"/>
</dbReference>
<reference evidence="2 3" key="2">
    <citation type="submission" date="2018-06" db="EMBL/GenBank/DDBJ databases">
        <title>Metagenomic assembly of (sub)arctic Cyanobacteria and their associated microbiome from non-axenic cultures.</title>
        <authorList>
            <person name="Baurain D."/>
        </authorList>
    </citation>
    <scope>NUCLEOTIDE SEQUENCE [LARGE SCALE GENOMIC DNA]</scope>
    <source>
        <strain evidence="2">ULC041bin1</strain>
    </source>
</reference>
<evidence type="ECO:0000313" key="3">
    <source>
        <dbReference type="Proteomes" id="UP000249081"/>
    </source>
</evidence>
<feature type="transmembrane region" description="Helical" evidence="1">
    <location>
        <begin position="29"/>
        <end position="46"/>
    </location>
</feature>
<reference evidence="3" key="1">
    <citation type="submission" date="2018-04" db="EMBL/GenBank/DDBJ databases">
        <authorList>
            <person name="Cornet L."/>
        </authorList>
    </citation>
    <scope>NUCLEOTIDE SEQUENCE [LARGE SCALE GENOMIC DNA]</scope>
</reference>